<protein>
    <submittedName>
        <fullName evidence="1">Uncharacterized protein</fullName>
    </submittedName>
</protein>
<evidence type="ECO:0000313" key="2">
    <source>
        <dbReference type="Proteomes" id="UP000660270"/>
    </source>
</evidence>
<dbReference type="RefSeq" id="WP_190386321.1">
    <property type="nucleotide sequence ID" value="NZ_JACJTM010000002.1"/>
</dbReference>
<organism evidence="1 2">
    <name type="scientific">Aphanizomenon flos-aquae FACHB-1249</name>
    <dbReference type="NCBI Taxonomy" id="2692889"/>
    <lineage>
        <taxon>Bacteria</taxon>
        <taxon>Bacillati</taxon>
        <taxon>Cyanobacteriota</taxon>
        <taxon>Cyanophyceae</taxon>
        <taxon>Nostocales</taxon>
        <taxon>Aphanizomenonaceae</taxon>
        <taxon>Aphanizomenon</taxon>
    </lineage>
</organism>
<dbReference type="Proteomes" id="UP000660270">
    <property type="component" value="Unassembled WGS sequence"/>
</dbReference>
<comment type="caution">
    <text evidence="1">The sequence shown here is derived from an EMBL/GenBank/DDBJ whole genome shotgun (WGS) entry which is preliminary data.</text>
</comment>
<gene>
    <name evidence="1" type="ORF">H6G43_01855</name>
</gene>
<dbReference type="GeneID" id="78217330"/>
<evidence type="ECO:0000313" key="1">
    <source>
        <dbReference type="EMBL" id="MBD2684006.1"/>
    </source>
</evidence>
<accession>A0ABR8IM48</accession>
<name>A0ABR8IM48_APHFL</name>
<sequence length="160" mass="16912">MQWLSTPKPKQKLRTLTSQVLSQGFVPLVQITDGVLAAGDGWVEGTTGIPSLNTGTAGSITLTCNGYATVSAGLPVRLSAPIGFIDPHRQSVIYDTETQQHASNYTGTRFWTNYYATNMTIPADTSRTFKVGMSAGSQGSAGNVVAGTYSYKVTVTATPN</sequence>
<proteinExistence type="predicted"/>
<keyword evidence="2" id="KW-1185">Reference proteome</keyword>
<reference evidence="1 2" key="1">
    <citation type="journal article" date="2020" name="ISME J.">
        <title>Comparative genomics reveals insights into cyanobacterial evolution and habitat adaptation.</title>
        <authorList>
            <person name="Chen M.Y."/>
            <person name="Teng W.K."/>
            <person name="Zhao L."/>
            <person name="Hu C.X."/>
            <person name="Zhou Y.K."/>
            <person name="Han B.P."/>
            <person name="Song L.R."/>
            <person name="Shu W.S."/>
        </authorList>
    </citation>
    <scope>NUCLEOTIDE SEQUENCE [LARGE SCALE GENOMIC DNA]</scope>
    <source>
        <strain evidence="1 2">FACHB-1249</strain>
    </source>
</reference>
<dbReference type="EMBL" id="JACJTM010000002">
    <property type="protein sequence ID" value="MBD2684006.1"/>
    <property type="molecule type" value="Genomic_DNA"/>
</dbReference>